<evidence type="ECO:0000256" key="1">
    <source>
        <dbReference type="ARBA" id="ARBA00004173"/>
    </source>
</evidence>
<dbReference type="VEuPathDB" id="AmoebaDB:DICPUDRAFT_154531"/>
<dbReference type="OrthoDB" id="5673at2759"/>
<dbReference type="RefSeq" id="XP_003290055.1">
    <property type="nucleotide sequence ID" value="XM_003290007.1"/>
</dbReference>
<dbReference type="EMBL" id="GL871142">
    <property type="protein sequence ID" value="EGC33436.1"/>
    <property type="molecule type" value="Genomic_DNA"/>
</dbReference>
<dbReference type="PANTHER" id="PTHR21013">
    <property type="entry name" value="ATP SYNTHASE MITOCHONDRIAL F1 COMPLEX ASSEMBLY FACTOR 2/ATP12 PROTEIN, MITOCHONDRIAL PRECURSOR"/>
    <property type="match status" value="1"/>
</dbReference>
<evidence type="ECO:0000256" key="5">
    <source>
        <dbReference type="ARBA" id="ARBA00023186"/>
    </source>
</evidence>
<dbReference type="Gene3D" id="1.10.3580.10">
    <property type="entry name" value="ATP12 ATPase"/>
    <property type="match status" value="1"/>
</dbReference>
<accession>F0ZRK7</accession>
<protein>
    <recommendedName>
        <fullName evidence="8">ATP synthase mitochondrial F1 complex assembly factor 2</fullName>
    </recommendedName>
</protein>
<gene>
    <name evidence="6" type="ORF">DICPUDRAFT_154531</name>
</gene>
<evidence type="ECO:0008006" key="8">
    <source>
        <dbReference type="Google" id="ProtNLM"/>
    </source>
</evidence>
<dbReference type="GO" id="GO:0005739">
    <property type="term" value="C:mitochondrion"/>
    <property type="evidence" value="ECO:0000318"/>
    <property type="project" value="GO_Central"/>
</dbReference>
<dbReference type="SUPFAM" id="SSF160909">
    <property type="entry name" value="ATP12-like"/>
    <property type="match status" value="1"/>
</dbReference>
<keyword evidence="3" id="KW-0809">Transit peptide</keyword>
<keyword evidence="5" id="KW-0143">Chaperone</keyword>
<dbReference type="InterPro" id="IPR042272">
    <property type="entry name" value="ATP12_ATP_synth-F1-assembly_N"/>
</dbReference>
<dbReference type="Pfam" id="PF07542">
    <property type="entry name" value="ATP12"/>
    <property type="match status" value="1"/>
</dbReference>
<dbReference type="OMA" id="YQMDVSL"/>
<dbReference type="Gene3D" id="3.30.2180.10">
    <property type="entry name" value="ATP12-like"/>
    <property type="match status" value="1"/>
</dbReference>
<keyword evidence="4" id="KW-0496">Mitochondrion</keyword>
<dbReference type="InParanoid" id="F0ZRK7"/>
<evidence type="ECO:0000256" key="3">
    <source>
        <dbReference type="ARBA" id="ARBA00022946"/>
    </source>
</evidence>
<dbReference type="eggNOG" id="KOG3015">
    <property type="taxonomic scope" value="Eukaryota"/>
</dbReference>
<reference evidence="7" key="1">
    <citation type="journal article" date="2011" name="Genome Biol.">
        <title>Comparative genomics of the social amoebae Dictyostelium discoideum and Dictyostelium purpureum.</title>
        <authorList>
            <consortium name="US DOE Joint Genome Institute (JGI-PGF)"/>
            <person name="Sucgang R."/>
            <person name="Kuo A."/>
            <person name="Tian X."/>
            <person name="Salerno W."/>
            <person name="Parikh A."/>
            <person name="Feasley C.L."/>
            <person name="Dalin E."/>
            <person name="Tu H."/>
            <person name="Huang E."/>
            <person name="Barry K."/>
            <person name="Lindquist E."/>
            <person name="Shapiro H."/>
            <person name="Bruce D."/>
            <person name="Schmutz J."/>
            <person name="Salamov A."/>
            <person name="Fey P."/>
            <person name="Gaudet P."/>
            <person name="Anjard C."/>
            <person name="Babu M.M."/>
            <person name="Basu S."/>
            <person name="Bushmanova Y."/>
            <person name="van der Wel H."/>
            <person name="Katoh-Kurasawa M."/>
            <person name="Dinh C."/>
            <person name="Coutinho P.M."/>
            <person name="Saito T."/>
            <person name="Elias M."/>
            <person name="Schaap P."/>
            <person name="Kay R.R."/>
            <person name="Henrissat B."/>
            <person name="Eichinger L."/>
            <person name="Rivero F."/>
            <person name="Putnam N.H."/>
            <person name="West C.M."/>
            <person name="Loomis W.F."/>
            <person name="Chisholm R.L."/>
            <person name="Shaulsky G."/>
            <person name="Strassmann J.E."/>
            <person name="Queller D.C."/>
            <person name="Kuspa A."/>
            <person name="Grigoriev I.V."/>
        </authorList>
    </citation>
    <scope>NUCLEOTIDE SEQUENCE [LARGE SCALE GENOMIC DNA]</scope>
    <source>
        <strain evidence="7">QSDP1</strain>
    </source>
</reference>
<dbReference type="InterPro" id="IPR023335">
    <property type="entry name" value="ATP12_ortho_dom_sf"/>
</dbReference>
<comment type="similarity">
    <text evidence="2">Belongs to the ATP12 family.</text>
</comment>
<evidence type="ECO:0000313" key="7">
    <source>
        <dbReference type="Proteomes" id="UP000001064"/>
    </source>
</evidence>
<name>F0ZRK7_DICPU</name>
<proteinExistence type="inferred from homology"/>
<dbReference type="PANTHER" id="PTHR21013:SF10">
    <property type="entry name" value="ATP SYNTHASE MITOCHONDRIAL F1 COMPLEX ASSEMBLY FACTOR 2"/>
    <property type="match status" value="1"/>
</dbReference>
<evidence type="ECO:0000313" key="6">
    <source>
        <dbReference type="EMBL" id="EGC33436.1"/>
    </source>
</evidence>
<sequence length="318" mass="36619">MKTIRLAKSVFRNNNVSINNNIFRNGFNNYNNCINRSFTSTVNKSNITEEQNKKLEEKTQSKFFKGDVALEGVKSDGTSLRWYKTTGYTYDEELGGYLPTIDDRRIKTPNDILVVVPSKEIALSIAAEWAAQEKYIRPARLPITQTIITCLEIRPEGREKVIGEFLNHLATDPTCNREMYDSKLQKLQKEFFDPVVNFASEYYGKEFTISKHLETSKHPQELLTSIKDHLNSMNNFELCCLQLISQSAKSYLLALNLYYGKIRLDNLYKSIALEEEYQAEVWGKVPFGHDLAECESHNEIAPPLFILRNMKPIPLPQK</sequence>
<dbReference type="AlphaFoldDB" id="F0ZRK7"/>
<dbReference type="FunCoup" id="F0ZRK7">
    <property type="interactions" value="564"/>
</dbReference>
<organism evidence="6 7">
    <name type="scientific">Dictyostelium purpureum</name>
    <name type="common">Slime mold</name>
    <dbReference type="NCBI Taxonomy" id="5786"/>
    <lineage>
        <taxon>Eukaryota</taxon>
        <taxon>Amoebozoa</taxon>
        <taxon>Evosea</taxon>
        <taxon>Eumycetozoa</taxon>
        <taxon>Dictyostelia</taxon>
        <taxon>Dictyosteliales</taxon>
        <taxon>Dictyosteliaceae</taxon>
        <taxon>Dictyostelium</taxon>
    </lineage>
</organism>
<dbReference type="InterPro" id="IPR011419">
    <property type="entry name" value="ATP12_ATP_synth-F1-assembly"/>
</dbReference>
<dbReference type="GO" id="GO:0033615">
    <property type="term" value="P:mitochondrial proton-transporting ATP synthase complex assembly"/>
    <property type="evidence" value="ECO:0000318"/>
    <property type="project" value="GO_Central"/>
</dbReference>
<dbReference type="STRING" id="5786.F0ZRK7"/>
<dbReference type="KEGG" id="dpp:DICPUDRAFT_154531"/>
<comment type="subcellular location">
    <subcellularLocation>
        <location evidence="1">Mitochondrion</location>
    </subcellularLocation>
</comment>
<dbReference type="GeneID" id="10504410"/>
<evidence type="ECO:0000256" key="4">
    <source>
        <dbReference type="ARBA" id="ARBA00023128"/>
    </source>
</evidence>
<keyword evidence="7" id="KW-1185">Reference proteome</keyword>
<dbReference type="Proteomes" id="UP000001064">
    <property type="component" value="Unassembled WGS sequence"/>
</dbReference>
<evidence type="ECO:0000256" key="2">
    <source>
        <dbReference type="ARBA" id="ARBA00008231"/>
    </source>
</evidence>